<dbReference type="SUPFAM" id="SSF53271">
    <property type="entry name" value="PRTase-like"/>
    <property type="match status" value="1"/>
</dbReference>
<keyword evidence="5" id="KW-1185">Reference proteome</keyword>
<evidence type="ECO:0000313" key="5">
    <source>
        <dbReference type="Proteomes" id="UP000583556"/>
    </source>
</evidence>
<evidence type="ECO:0000256" key="2">
    <source>
        <dbReference type="ARBA" id="ARBA00022679"/>
    </source>
</evidence>
<reference evidence="4 5" key="1">
    <citation type="submission" date="2020-04" db="EMBL/GenBank/DDBJ databases">
        <title>Novosphingobium sp. TW-4 isolated from soil.</title>
        <authorList>
            <person name="Dahal R.H."/>
            <person name="Chaudhary D.K."/>
        </authorList>
    </citation>
    <scope>NUCLEOTIDE SEQUENCE [LARGE SCALE GENOMIC DNA]</scope>
    <source>
        <strain evidence="4 5">TW-4</strain>
    </source>
</reference>
<name>A0A7Y0BKK1_9SPHN</name>
<feature type="domain" description="Phosphoribosyltransferase" evidence="3">
    <location>
        <begin position="17"/>
        <end position="156"/>
    </location>
</feature>
<comment type="caution">
    <text evidence="4">The sequence shown here is derived from an EMBL/GenBank/DDBJ whole genome shotgun (WGS) entry which is preliminary data.</text>
</comment>
<dbReference type="Proteomes" id="UP000583556">
    <property type="component" value="Unassembled WGS sequence"/>
</dbReference>
<sequence length="176" mass="19404">MTHTSAPVLNYIAYEDFLTKARGLSKTLATGSWKPDFIIGIGRGGLVPAVYISHELQVPMLSIDHSSKVPGFADELLGKVATKSSEGTRLLFVDDINDSGGTIVYIRKLLADNGCNPENLKFAVLMDNIRSQVRVDYAAETIDRAEDKRWFVFPWEAVMTAETLTEEAQAVPERLG</sequence>
<evidence type="ECO:0000313" key="4">
    <source>
        <dbReference type="EMBL" id="NML92172.1"/>
    </source>
</evidence>
<accession>A0A7Y0BKK1</accession>
<dbReference type="InterPro" id="IPR000836">
    <property type="entry name" value="PRTase_dom"/>
</dbReference>
<dbReference type="Pfam" id="PF00156">
    <property type="entry name" value="Pribosyltran"/>
    <property type="match status" value="1"/>
</dbReference>
<dbReference type="PANTHER" id="PTHR43363:SF1">
    <property type="entry name" value="HYPOXANTHINE-GUANINE PHOSPHORIBOSYLTRANSFERASE"/>
    <property type="match status" value="1"/>
</dbReference>
<dbReference type="EMBL" id="JABBGM010000001">
    <property type="protein sequence ID" value="NML92172.1"/>
    <property type="molecule type" value="Genomic_DNA"/>
</dbReference>
<gene>
    <name evidence="4" type="ORF">HHL27_00590</name>
</gene>
<dbReference type="GO" id="GO:0016757">
    <property type="term" value="F:glycosyltransferase activity"/>
    <property type="evidence" value="ECO:0007669"/>
    <property type="project" value="UniProtKB-KW"/>
</dbReference>
<keyword evidence="1 4" id="KW-0328">Glycosyltransferase</keyword>
<keyword evidence="2 4" id="KW-0808">Transferase</keyword>
<organism evidence="4 5">
    <name type="scientific">Novosphingobium olei</name>
    <dbReference type="NCBI Taxonomy" id="2728851"/>
    <lineage>
        <taxon>Bacteria</taxon>
        <taxon>Pseudomonadati</taxon>
        <taxon>Pseudomonadota</taxon>
        <taxon>Alphaproteobacteria</taxon>
        <taxon>Sphingomonadales</taxon>
        <taxon>Sphingomonadaceae</taxon>
        <taxon>Novosphingobium</taxon>
    </lineage>
</organism>
<protein>
    <submittedName>
        <fullName evidence="4">Phosphoribosyltransferase</fullName>
    </submittedName>
</protein>
<dbReference type="AlphaFoldDB" id="A0A7Y0BKK1"/>
<proteinExistence type="predicted"/>
<dbReference type="InterPro" id="IPR029057">
    <property type="entry name" value="PRTase-like"/>
</dbReference>
<dbReference type="CDD" id="cd06223">
    <property type="entry name" value="PRTases_typeI"/>
    <property type="match status" value="1"/>
</dbReference>
<dbReference type="PANTHER" id="PTHR43363">
    <property type="entry name" value="HYPOXANTHINE PHOSPHORIBOSYLTRANSFERASE"/>
    <property type="match status" value="1"/>
</dbReference>
<evidence type="ECO:0000256" key="1">
    <source>
        <dbReference type="ARBA" id="ARBA00022676"/>
    </source>
</evidence>
<dbReference type="Gene3D" id="3.40.50.2020">
    <property type="match status" value="1"/>
</dbReference>
<evidence type="ECO:0000259" key="3">
    <source>
        <dbReference type="Pfam" id="PF00156"/>
    </source>
</evidence>
<dbReference type="RefSeq" id="WP_169491449.1">
    <property type="nucleotide sequence ID" value="NZ_JABBGM010000001.1"/>
</dbReference>